<organism evidence="2 3">
    <name type="scientific">Celeribacter baekdonensis</name>
    <dbReference type="NCBI Taxonomy" id="875171"/>
    <lineage>
        <taxon>Bacteria</taxon>
        <taxon>Pseudomonadati</taxon>
        <taxon>Pseudomonadota</taxon>
        <taxon>Alphaproteobacteria</taxon>
        <taxon>Rhodobacterales</taxon>
        <taxon>Roseobacteraceae</taxon>
        <taxon>Celeribacter</taxon>
    </lineage>
</organism>
<dbReference type="Gene3D" id="3.10.450.240">
    <property type="match status" value="1"/>
</dbReference>
<name>A0A1G7LDX6_9RHOB</name>
<accession>A0A1G7LDX6</accession>
<dbReference type="PIRSF" id="PIRSF031890">
    <property type="entry name" value="UCP031890_transporter_Tim44"/>
    <property type="match status" value="1"/>
</dbReference>
<dbReference type="SUPFAM" id="SSF54427">
    <property type="entry name" value="NTF2-like"/>
    <property type="match status" value="1"/>
</dbReference>
<dbReference type="PANTHER" id="PTHR41542:SF1">
    <property type="entry name" value="BLL5807 PROTEIN"/>
    <property type="match status" value="1"/>
</dbReference>
<dbReference type="Proteomes" id="UP000182284">
    <property type="component" value="Unassembled WGS sequence"/>
</dbReference>
<gene>
    <name evidence="2" type="ORF">SAMN04488117_104250</name>
</gene>
<dbReference type="SMART" id="SM00978">
    <property type="entry name" value="Tim44"/>
    <property type="match status" value="1"/>
</dbReference>
<dbReference type="OrthoDB" id="9798618at2"/>
<evidence type="ECO:0000313" key="3">
    <source>
        <dbReference type="Proteomes" id="UP000182284"/>
    </source>
</evidence>
<dbReference type="NCBIfam" id="NF033779">
    <property type="entry name" value="Tim44_TimA_adap"/>
    <property type="match status" value="1"/>
</dbReference>
<dbReference type="PANTHER" id="PTHR41542">
    <property type="entry name" value="BLL5807 PROTEIN"/>
    <property type="match status" value="1"/>
</dbReference>
<evidence type="ECO:0000313" key="2">
    <source>
        <dbReference type="EMBL" id="SDF47230.1"/>
    </source>
</evidence>
<evidence type="ECO:0000259" key="1">
    <source>
        <dbReference type="SMART" id="SM00978"/>
    </source>
</evidence>
<dbReference type="RefSeq" id="WP_074644227.1">
    <property type="nucleotide sequence ID" value="NZ_FNBL01000004.1"/>
</dbReference>
<proteinExistence type="predicted"/>
<dbReference type="InterPro" id="IPR007379">
    <property type="entry name" value="Tim44-like_dom"/>
</dbReference>
<dbReference type="AlphaFoldDB" id="A0A1G7LDX6"/>
<sequence length="221" mass="24294">MGNSLLSILVLAGIAIFLILRLRSVLGTREGFEKPRAEFPGAPDATRARQNFEVIDGGVDHDIIDNVEAGTRVAENLAAIKRVDPSFSVNEFLSGARGAYEMILMAFEHDELESIRPFLSEDVYEAFSGVVAERQSKGLTIESQFVGLREIQIIDADLDRASDEAEIKLRFVGETTTVVRDATGQLVEGNPNDIKRQKDIWTFARVVGSDDPNWQLVATGA</sequence>
<dbReference type="InterPro" id="IPR016985">
    <property type="entry name" value="UCP031890_Tim44-rel"/>
</dbReference>
<reference evidence="2 3" key="1">
    <citation type="submission" date="2016-10" db="EMBL/GenBank/DDBJ databases">
        <authorList>
            <person name="de Groot N.N."/>
        </authorList>
    </citation>
    <scope>NUCLEOTIDE SEQUENCE [LARGE SCALE GENOMIC DNA]</scope>
    <source>
        <strain evidence="2 3">DSM 27375</strain>
    </source>
</reference>
<feature type="domain" description="Tim44-like" evidence="1">
    <location>
        <begin position="73"/>
        <end position="221"/>
    </location>
</feature>
<dbReference type="InterPro" id="IPR032710">
    <property type="entry name" value="NTF2-like_dom_sf"/>
</dbReference>
<protein>
    <submittedName>
        <fullName evidence="2">Predicted lipid-binding transport protein, Tim44 family</fullName>
    </submittedName>
</protein>
<dbReference type="Pfam" id="PF04280">
    <property type="entry name" value="Tim44"/>
    <property type="match status" value="1"/>
</dbReference>
<dbReference type="EMBL" id="FNBL01000004">
    <property type="protein sequence ID" value="SDF47230.1"/>
    <property type="molecule type" value="Genomic_DNA"/>
</dbReference>